<protein>
    <submittedName>
        <fullName evidence="4">T9SS type A sorting domain-containing protein</fullName>
    </submittedName>
</protein>
<dbReference type="Proteomes" id="UP001176806">
    <property type="component" value="Unassembled WGS sequence"/>
</dbReference>
<organism evidence="4 5">
    <name type="scientific">Flavivirga jejuensis</name>
    <dbReference type="NCBI Taxonomy" id="870487"/>
    <lineage>
        <taxon>Bacteria</taxon>
        <taxon>Pseudomonadati</taxon>
        <taxon>Bacteroidota</taxon>
        <taxon>Flavobacteriia</taxon>
        <taxon>Flavobacteriales</taxon>
        <taxon>Flavobacteriaceae</taxon>
        <taxon>Flavivirga</taxon>
    </lineage>
</organism>
<gene>
    <name evidence="4" type="ORF">Q4Q40_04470</name>
</gene>
<name>A0ABT8WJU1_9FLAO</name>
<evidence type="ECO:0000256" key="2">
    <source>
        <dbReference type="SAM" id="Phobius"/>
    </source>
</evidence>
<evidence type="ECO:0000313" key="5">
    <source>
        <dbReference type="Proteomes" id="UP001176806"/>
    </source>
</evidence>
<sequence>MKTKLLIAKQNSYTFYTLLVCCLCFNYGWSQTNLVLNGTGDLFTITQDDADANGWNRNDSDNADAFDMSPPSTVVYDADAKTTNNTSPSPYRALWNNGDLDTWLATNCGDNSEIPGSSSDGNFDYSAGPTMGVPTRGLKINEACRRLYQYVPVTAGVSYTLLLESRSELADHPSEVYILNTEIADEVGLTSSSSTVDAFLEITNDFNSSKSNATTDNFTKSSLEFTPSGSFIVIYIKSPNTVDSDDEVFYDNIELYETSTLSLNDISTSNFKIYPNPAKDYITIQSKDLKINSIEIFDLLGKSIYSKIEPSDNKINVSNFSKGIYLLKLESEGKSLAKKIVVQ</sequence>
<feature type="domain" description="Secretion system C-terminal sorting" evidence="3">
    <location>
        <begin position="273"/>
        <end position="342"/>
    </location>
</feature>
<comment type="caution">
    <text evidence="4">The sequence shown here is derived from an EMBL/GenBank/DDBJ whole genome shotgun (WGS) entry which is preliminary data.</text>
</comment>
<keyword evidence="5" id="KW-1185">Reference proteome</keyword>
<evidence type="ECO:0000256" key="1">
    <source>
        <dbReference type="ARBA" id="ARBA00022729"/>
    </source>
</evidence>
<keyword evidence="1" id="KW-0732">Signal</keyword>
<evidence type="ECO:0000313" key="4">
    <source>
        <dbReference type="EMBL" id="MDO5973431.1"/>
    </source>
</evidence>
<proteinExistence type="predicted"/>
<keyword evidence="2" id="KW-0812">Transmembrane</keyword>
<feature type="transmembrane region" description="Helical" evidence="2">
    <location>
        <begin position="12"/>
        <end position="29"/>
    </location>
</feature>
<reference evidence="4" key="1">
    <citation type="submission" date="2023-07" db="EMBL/GenBank/DDBJ databases">
        <title>Two novel species in the genus Flavivirga.</title>
        <authorList>
            <person name="Kwon K."/>
        </authorList>
    </citation>
    <scope>NUCLEOTIDE SEQUENCE</scope>
    <source>
        <strain evidence="4">KACC 14158</strain>
    </source>
</reference>
<keyword evidence="2" id="KW-0472">Membrane</keyword>
<accession>A0ABT8WJU1</accession>
<dbReference type="Pfam" id="PF18962">
    <property type="entry name" value="Por_Secre_tail"/>
    <property type="match status" value="1"/>
</dbReference>
<dbReference type="NCBIfam" id="TIGR04183">
    <property type="entry name" value="Por_Secre_tail"/>
    <property type="match status" value="1"/>
</dbReference>
<keyword evidence="2" id="KW-1133">Transmembrane helix</keyword>
<evidence type="ECO:0000259" key="3">
    <source>
        <dbReference type="Pfam" id="PF18962"/>
    </source>
</evidence>
<dbReference type="InterPro" id="IPR026444">
    <property type="entry name" value="Secre_tail"/>
</dbReference>
<dbReference type="RefSeq" id="WP_303300517.1">
    <property type="nucleotide sequence ID" value="NZ_BAABDA010000042.1"/>
</dbReference>
<dbReference type="EMBL" id="JAUOEL010000001">
    <property type="protein sequence ID" value="MDO5973431.1"/>
    <property type="molecule type" value="Genomic_DNA"/>
</dbReference>